<evidence type="ECO:0000313" key="2">
    <source>
        <dbReference type="EMBL" id="AZA08530.1"/>
    </source>
</evidence>
<evidence type="ECO:0000256" key="1">
    <source>
        <dbReference type="SAM" id="MobiDB-lite"/>
    </source>
</evidence>
<gene>
    <name evidence="2" type="ORF">CPPEL_01920</name>
</gene>
<dbReference type="KEGG" id="cpso:CPPEL_01920"/>
<sequence length="124" mass="13259">MVAWLAQDATLPATFAEVSDSEYRIPWGGDTDVEPEETPSSPTAHPADNAGSSEAVEAAIKYTVADIVDAGCFIPKTILRPSSRIGGKEEPHPATWQDQRPAGAGWATAGKCPDQLHIYRYYGG</sequence>
<dbReference type="OrthoDB" id="9781481at2"/>
<dbReference type="Proteomes" id="UP000271426">
    <property type="component" value="Chromosome"/>
</dbReference>
<feature type="region of interest" description="Disordered" evidence="1">
    <location>
        <begin position="82"/>
        <end position="107"/>
    </location>
</feature>
<evidence type="ECO:0000313" key="3">
    <source>
        <dbReference type="Proteomes" id="UP000271426"/>
    </source>
</evidence>
<accession>A0A3G6IWQ9</accession>
<organism evidence="2 3">
    <name type="scientific">Corynebacterium pseudopelargi</name>
    <dbReference type="NCBI Taxonomy" id="2080757"/>
    <lineage>
        <taxon>Bacteria</taxon>
        <taxon>Bacillati</taxon>
        <taxon>Actinomycetota</taxon>
        <taxon>Actinomycetes</taxon>
        <taxon>Mycobacteriales</taxon>
        <taxon>Corynebacteriaceae</taxon>
        <taxon>Corynebacterium</taxon>
    </lineage>
</organism>
<feature type="region of interest" description="Disordered" evidence="1">
    <location>
        <begin position="22"/>
        <end position="53"/>
    </location>
</feature>
<proteinExistence type="predicted"/>
<name>A0A3G6IWQ9_9CORY</name>
<reference evidence="2 3" key="1">
    <citation type="submission" date="2018-11" db="EMBL/GenBank/DDBJ databases">
        <authorList>
            <person name="Kleinhagauer T."/>
            <person name="Glaeser S.P."/>
            <person name="Spergser J."/>
            <person name="Ruckert C."/>
            <person name="Kaempfer P."/>
            <person name="Busse H.-J."/>
        </authorList>
    </citation>
    <scope>NUCLEOTIDE SEQUENCE [LARGE SCALE GENOMIC DNA]</scope>
    <source>
        <strain evidence="2 3">812CH</strain>
    </source>
</reference>
<dbReference type="RefSeq" id="WP_123959558.1">
    <property type="nucleotide sequence ID" value="NZ_CP033898.1"/>
</dbReference>
<dbReference type="EMBL" id="CP033898">
    <property type="protein sequence ID" value="AZA08530.1"/>
    <property type="molecule type" value="Genomic_DNA"/>
</dbReference>
<protein>
    <submittedName>
        <fullName evidence="2">Uncharacterized protein</fullName>
    </submittedName>
</protein>
<dbReference type="AlphaFoldDB" id="A0A3G6IWQ9"/>
<keyword evidence="3" id="KW-1185">Reference proteome</keyword>